<dbReference type="InterPro" id="IPR018062">
    <property type="entry name" value="HTH_AraC-typ_CS"/>
</dbReference>
<evidence type="ECO:0000313" key="6">
    <source>
        <dbReference type="Proteomes" id="UP000053380"/>
    </source>
</evidence>
<evidence type="ECO:0000259" key="4">
    <source>
        <dbReference type="PROSITE" id="PS01124"/>
    </source>
</evidence>
<dbReference type="SUPFAM" id="SSF46689">
    <property type="entry name" value="Homeodomain-like"/>
    <property type="match status" value="2"/>
</dbReference>
<organism evidence="5 6">
    <name type="scientific">Saccharibacillus sacchari DSM 19268</name>
    <dbReference type="NCBI Taxonomy" id="915437"/>
    <lineage>
        <taxon>Bacteria</taxon>
        <taxon>Bacillati</taxon>
        <taxon>Bacillota</taxon>
        <taxon>Bacilli</taxon>
        <taxon>Bacillales</taxon>
        <taxon>Paenibacillaceae</taxon>
        <taxon>Saccharibacillus</taxon>
    </lineage>
</organism>
<protein>
    <submittedName>
        <fullName evidence="5">DNA-binding domain-containing protein, AraC-type</fullName>
    </submittedName>
</protein>
<dbReference type="AlphaFoldDB" id="A0A010YST3"/>
<dbReference type="PATRIC" id="fig|915437.3.peg.195"/>
<dbReference type="RefSeq" id="WP_051506762.1">
    <property type="nucleotide sequence ID" value="NZ_KK073875.1"/>
</dbReference>
<dbReference type="GO" id="GO:0003700">
    <property type="term" value="F:DNA-binding transcription factor activity"/>
    <property type="evidence" value="ECO:0007669"/>
    <property type="project" value="InterPro"/>
</dbReference>
<dbReference type="Pfam" id="PF12833">
    <property type="entry name" value="HTH_18"/>
    <property type="match status" value="1"/>
</dbReference>
<dbReference type="EMBL" id="JFBU01000001">
    <property type="protein sequence ID" value="EXG83225.1"/>
    <property type="molecule type" value="Genomic_DNA"/>
</dbReference>
<dbReference type="GO" id="GO:0043565">
    <property type="term" value="F:sequence-specific DNA binding"/>
    <property type="evidence" value="ECO:0007669"/>
    <property type="project" value="InterPro"/>
</dbReference>
<sequence>MKKADIRVVPTDGSYTHLPGVLVADHYRVSDDYVCYRPEGTKDWLIMYTLSGKGTVQTEEEGALHCSTGTVTLIPPGTLHYYFTNEGEVWEKIWAHYTPRPSWLDWLPSDSGNGAIDQVRIEDSRSREAVEKAFRRILAYRFDAAGDFREELMLNALEEIILLLAGLRAERRTLDPRIKIVLDLLAHEFSENFAIEDLARLVHLSPSRLSHLFKEQVGDSIIAILNGFRLKQAEKLLRYTPRPITEIAFSVGFNSPDYFTRQFVHYYGMSPLQYRKRHMSRH</sequence>
<dbReference type="PANTHER" id="PTHR43280">
    <property type="entry name" value="ARAC-FAMILY TRANSCRIPTIONAL REGULATOR"/>
    <property type="match status" value="1"/>
</dbReference>
<name>A0A010YST3_9BACL</name>
<comment type="caution">
    <text evidence="5">The sequence shown here is derived from an EMBL/GenBank/DDBJ whole genome shotgun (WGS) entry which is preliminary data.</text>
</comment>
<dbReference type="Gene3D" id="2.60.120.280">
    <property type="entry name" value="Regulatory protein AraC"/>
    <property type="match status" value="1"/>
</dbReference>
<keyword evidence="2 5" id="KW-0238">DNA-binding</keyword>
<dbReference type="PROSITE" id="PS00041">
    <property type="entry name" value="HTH_ARAC_FAMILY_1"/>
    <property type="match status" value="1"/>
</dbReference>
<proteinExistence type="predicted"/>
<accession>A0A010YST3</accession>
<dbReference type="SMART" id="SM00342">
    <property type="entry name" value="HTH_ARAC"/>
    <property type="match status" value="1"/>
</dbReference>
<evidence type="ECO:0000256" key="3">
    <source>
        <dbReference type="ARBA" id="ARBA00023163"/>
    </source>
</evidence>
<dbReference type="InterPro" id="IPR003313">
    <property type="entry name" value="AraC-bd"/>
</dbReference>
<keyword evidence="6" id="KW-1185">Reference proteome</keyword>
<keyword evidence="3" id="KW-0804">Transcription</keyword>
<evidence type="ECO:0000313" key="5">
    <source>
        <dbReference type="EMBL" id="EXG83225.1"/>
    </source>
</evidence>
<feature type="domain" description="HTH araC/xylS-type" evidence="4">
    <location>
        <begin position="179"/>
        <end position="277"/>
    </location>
</feature>
<dbReference type="Pfam" id="PF02311">
    <property type="entry name" value="AraC_binding"/>
    <property type="match status" value="1"/>
</dbReference>
<dbReference type="InterPro" id="IPR009057">
    <property type="entry name" value="Homeodomain-like_sf"/>
</dbReference>
<dbReference type="InterPro" id="IPR018060">
    <property type="entry name" value="HTH_AraC"/>
</dbReference>
<gene>
    <name evidence="5" type="ORF">SacsacDRAFT_0190</name>
</gene>
<dbReference type="OrthoDB" id="9803764at2"/>
<dbReference type="Gene3D" id="1.10.10.60">
    <property type="entry name" value="Homeodomain-like"/>
    <property type="match status" value="2"/>
</dbReference>
<dbReference type="PANTHER" id="PTHR43280:SF2">
    <property type="entry name" value="HTH-TYPE TRANSCRIPTIONAL REGULATOR EXSA"/>
    <property type="match status" value="1"/>
</dbReference>
<evidence type="ECO:0000256" key="2">
    <source>
        <dbReference type="ARBA" id="ARBA00023125"/>
    </source>
</evidence>
<dbReference type="SUPFAM" id="SSF51215">
    <property type="entry name" value="Regulatory protein AraC"/>
    <property type="match status" value="1"/>
</dbReference>
<reference evidence="5 6" key="1">
    <citation type="submission" date="2013-07" db="EMBL/GenBank/DDBJ databases">
        <authorList>
            <consortium name="DOE Joint Genome Institute"/>
            <person name="Anderson I."/>
            <person name="Huntemann M."/>
            <person name="Han J."/>
            <person name="Chen A."/>
            <person name="Kyrpides N."/>
            <person name="Mavromatis K."/>
            <person name="Markowitz V."/>
            <person name="Palaniappan K."/>
            <person name="Ivanova N."/>
            <person name="Schaumberg A."/>
            <person name="Pati A."/>
            <person name="Liolios K."/>
            <person name="Nordberg H.P."/>
            <person name="Cantor M.N."/>
            <person name="Hua S.X."/>
            <person name="Woyke T."/>
        </authorList>
    </citation>
    <scope>NUCLEOTIDE SEQUENCE [LARGE SCALE GENOMIC DNA]</scope>
    <source>
        <strain evidence="5 6">DSM 19268</strain>
    </source>
</reference>
<dbReference type="Proteomes" id="UP000053380">
    <property type="component" value="Unassembled WGS sequence"/>
</dbReference>
<dbReference type="HOGENOM" id="CLU_000445_88_6_9"/>
<evidence type="ECO:0000256" key="1">
    <source>
        <dbReference type="ARBA" id="ARBA00023015"/>
    </source>
</evidence>
<keyword evidence="1" id="KW-0805">Transcription regulation</keyword>
<dbReference type="PRINTS" id="PR00032">
    <property type="entry name" value="HTHARAC"/>
</dbReference>
<dbReference type="InterPro" id="IPR037923">
    <property type="entry name" value="HTH-like"/>
</dbReference>
<dbReference type="PROSITE" id="PS01124">
    <property type="entry name" value="HTH_ARAC_FAMILY_2"/>
    <property type="match status" value="1"/>
</dbReference>
<dbReference type="InterPro" id="IPR020449">
    <property type="entry name" value="Tscrpt_reg_AraC-type_HTH"/>
</dbReference>